<name>A0A6M3L9T6_9ZZZZ</name>
<organism evidence="1">
    <name type="scientific">viral metagenome</name>
    <dbReference type="NCBI Taxonomy" id="1070528"/>
    <lineage>
        <taxon>unclassified sequences</taxon>
        <taxon>metagenomes</taxon>
        <taxon>organismal metagenomes</taxon>
    </lineage>
</organism>
<evidence type="ECO:0000313" key="1">
    <source>
        <dbReference type="EMBL" id="QJA91450.1"/>
    </source>
</evidence>
<proteinExistence type="predicted"/>
<accession>A0A6M3L9T6</accession>
<reference evidence="1" key="1">
    <citation type="submission" date="2020-03" db="EMBL/GenBank/DDBJ databases">
        <title>The deep terrestrial virosphere.</title>
        <authorList>
            <person name="Holmfeldt K."/>
            <person name="Nilsson E."/>
            <person name="Simone D."/>
            <person name="Lopez-Fernandez M."/>
            <person name="Wu X."/>
            <person name="de Brujin I."/>
            <person name="Lundin D."/>
            <person name="Andersson A."/>
            <person name="Bertilsson S."/>
            <person name="Dopson M."/>
        </authorList>
    </citation>
    <scope>NUCLEOTIDE SEQUENCE</scope>
    <source>
        <strain evidence="1">MM415B03362</strain>
    </source>
</reference>
<gene>
    <name evidence="1" type="ORF">MM415B03362_0014</name>
</gene>
<dbReference type="AlphaFoldDB" id="A0A6M3L9T6"/>
<dbReference type="EMBL" id="MT142988">
    <property type="protein sequence ID" value="QJA91450.1"/>
    <property type="molecule type" value="Genomic_DNA"/>
</dbReference>
<sequence length="60" mass="7098">MNYKIKVWIPVEVEPSEDTIFDDLDRALDDAKECRFLQPYNIYKVVECDEKGEETGREIT</sequence>
<protein>
    <submittedName>
        <fullName evidence="1">Uncharacterized protein</fullName>
    </submittedName>
</protein>